<proteinExistence type="predicted"/>
<comment type="caution">
    <text evidence="3">The sequence shown here is derived from an EMBL/GenBank/DDBJ whole genome shotgun (WGS) entry which is preliminary data.</text>
</comment>
<feature type="compositionally biased region" description="Basic and acidic residues" evidence="2">
    <location>
        <begin position="1"/>
        <end position="20"/>
    </location>
</feature>
<dbReference type="AlphaFoldDB" id="A0A395SWD3"/>
<dbReference type="Proteomes" id="UP000266234">
    <property type="component" value="Unassembled WGS sequence"/>
</dbReference>
<feature type="coiled-coil region" evidence="1">
    <location>
        <begin position="54"/>
        <end position="88"/>
    </location>
</feature>
<gene>
    <name evidence="3" type="ORF">FLONG3_5293</name>
</gene>
<organism evidence="3 4">
    <name type="scientific">Fusarium longipes</name>
    <dbReference type="NCBI Taxonomy" id="694270"/>
    <lineage>
        <taxon>Eukaryota</taxon>
        <taxon>Fungi</taxon>
        <taxon>Dikarya</taxon>
        <taxon>Ascomycota</taxon>
        <taxon>Pezizomycotina</taxon>
        <taxon>Sordariomycetes</taxon>
        <taxon>Hypocreomycetidae</taxon>
        <taxon>Hypocreales</taxon>
        <taxon>Nectriaceae</taxon>
        <taxon>Fusarium</taxon>
    </lineage>
</organism>
<name>A0A395SWD3_9HYPO</name>
<feature type="region of interest" description="Disordered" evidence="2">
    <location>
        <begin position="1"/>
        <end position="24"/>
    </location>
</feature>
<protein>
    <submittedName>
        <fullName evidence="3">Uncharacterized protein</fullName>
    </submittedName>
</protein>
<evidence type="ECO:0000256" key="2">
    <source>
        <dbReference type="SAM" id="MobiDB-lite"/>
    </source>
</evidence>
<evidence type="ECO:0000256" key="1">
    <source>
        <dbReference type="SAM" id="Coils"/>
    </source>
</evidence>
<dbReference type="EMBL" id="PXOG01000114">
    <property type="protein sequence ID" value="RGP76409.1"/>
    <property type="molecule type" value="Genomic_DNA"/>
</dbReference>
<keyword evidence="4" id="KW-1185">Reference proteome</keyword>
<evidence type="ECO:0000313" key="3">
    <source>
        <dbReference type="EMBL" id="RGP76409.1"/>
    </source>
</evidence>
<accession>A0A395SWD3</accession>
<sequence>MSGKRPRVENEGGDTSHETGESDTALTLASFLRHQRQQALDTLTRNDSQQQKLELTLEKKLKESQLEVQRLRSENDCLRAENAKAVAEKAPPTGTVAAASQTSASSLFVPVHVPASNKFE</sequence>
<reference evidence="3 4" key="1">
    <citation type="journal article" date="2018" name="PLoS Pathog.">
        <title>Evolution of structural diversity of trichothecenes, a family of toxins produced by plant pathogenic and entomopathogenic fungi.</title>
        <authorList>
            <person name="Proctor R.H."/>
            <person name="McCormick S.P."/>
            <person name="Kim H.S."/>
            <person name="Cardoza R.E."/>
            <person name="Stanley A.M."/>
            <person name="Lindo L."/>
            <person name="Kelly A."/>
            <person name="Brown D.W."/>
            <person name="Lee T."/>
            <person name="Vaughan M.M."/>
            <person name="Alexander N.J."/>
            <person name="Busman M."/>
            <person name="Gutierrez S."/>
        </authorList>
    </citation>
    <scope>NUCLEOTIDE SEQUENCE [LARGE SCALE GENOMIC DNA]</scope>
    <source>
        <strain evidence="3 4">NRRL 20695</strain>
    </source>
</reference>
<evidence type="ECO:0000313" key="4">
    <source>
        <dbReference type="Proteomes" id="UP000266234"/>
    </source>
</evidence>
<keyword evidence="1" id="KW-0175">Coiled coil</keyword>